<dbReference type="AlphaFoldDB" id="A0A4Y2N2R6"/>
<dbReference type="Proteomes" id="UP000499080">
    <property type="component" value="Unassembled WGS sequence"/>
</dbReference>
<sequence length="92" mass="10288">MSNDEAKINKAKVLSYHSFHTSFLSNRPYINSEVHIYSTDNRGFLPSKPNKSPVYGGGRRSIYGHKKRNAAISEAGIPFLIAVWPITNAPRV</sequence>
<comment type="caution">
    <text evidence="1">The sequence shown here is derived from an EMBL/GenBank/DDBJ whole genome shotgun (WGS) entry which is preliminary data.</text>
</comment>
<accession>A0A4Y2N2R6</accession>
<name>A0A4Y2N2R6_ARAVE</name>
<evidence type="ECO:0000313" key="1">
    <source>
        <dbReference type="EMBL" id="GBN33631.1"/>
    </source>
</evidence>
<dbReference type="EMBL" id="BGPR01008407">
    <property type="protein sequence ID" value="GBN33631.1"/>
    <property type="molecule type" value="Genomic_DNA"/>
</dbReference>
<gene>
    <name evidence="1" type="ORF">AVEN_25735_1</name>
</gene>
<proteinExistence type="predicted"/>
<reference evidence="1 2" key="1">
    <citation type="journal article" date="2019" name="Sci. Rep.">
        <title>Orb-weaving spider Araneus ventricosus genome elucidates the spidroin gene catalogue.</title>
        <authorList>
            <person name="Kono N."/>
            <person name="Nakamura H."/>
            <person name="Ohtoshi R."/>
            <person name="Moran D.A.P."/>
            <person name="Shinohara A."/>
            <person name="Yoshida Y."/>
            <person name="Fujiwara M."/>
            <person name="Mori M."/>
            <person name="Tomita M."/>
            <person name="Arakawa K."/>
        </authorList>
    </citation>
    <scope>NUCLEOTIDE SEQUENCE [LARGE SCALE GENOMIC DNA]</scope>
</reference>
<protein>
    <submittedName>
        <fullName evidence="1">Uncharacterized protein</fullName>
    </submittedName>
</protein>
<evidence type="ECO:0000313" key="2">
    <source>
        <dbReference type="Proteomes" id="UP000499080"/>
    </source>
</evidence>
<keyword evidence="2" id="KW-1185">Reference proteome</keyword>
<organism evidence="1 2">
    <name type="scientific">Araneus ventricosus</name>
    <name type="common">Orbweaver spider</name>
    <name type="synonym">Epeira ventricosa</name>
    <dbReference type="NCBI Taxonomy" id="182803"/>
    <lineage>
        <taxon>Eukaryota</taxon>
        <taxon>Metazoa</taxon>
        <taxon>Ecdysozoa</taxon>
        <taxon>Arthropoda</taxon>
        <taxon>Chelicerata</taxon>
        <taxon>Arachnida</taxon>
        <taxon>Araneae</taxon>
        <taxon>Araneomorphae</taxon>
        <taxon>Entelegynae</taxon>
        <taxon>Araneoidea</taxon>
        <taxon>Araneidae</taxon>
        <taxon>Araneus</taxon>
    </lineage>
</organism>